<gene>
    <name evidence="4" type="ORF">NLI96_g7834</name>
</gene>
<dbReference type="AlphaFoldDB" id="A0AAD5V337"/>
<evidence type="ECO:0000256" key="1">
    <source>
        <dbReference type="ARBA" id="ARBA00038097"/>
    </source>
</evidence>
<name>A0AAD5V337_9APHY</name>
<dbReference type="InterPro" id="IPR029058">
    <property type="entry name" value="AB_hydrolase_fold"/>
</dbReference>
<dbReference type="GO" id="GO:0042171">
    <property type="term" value="F:lysophosphatidic acid acyltransferase activity"/>
    <property type="evidence" value="ECO:0007669"/>
    <property type="project" value="TreeGrafter"/>
</dbReference>
<organism evidence="4 5">
    <name type="scientific">Meripilus lineatus</name>
    <dbReference type="NCBI Taxonomy" id="2056292"/>
    <lineage>
        <taxon>Eukaryota</taxon>
        <taxon>Fungi</taxon>
        <taxon>Dikarya</taxon>
        <taxon>Basidiomycota</taxon>
        <taxon>Agaricomycotina</taxon>
        <taxon>Agaricomycetes</taxon>
        <taxon>Polyporales</taxon>
        <taxon>Meripilaceae</taxon>
        <taxon>Meripilus</taxon>
    </lineage>
</organism>
<dbReference type="PANTHER" id="PTHR42886">
    <property type="entry name" value="RE40534P-RELATED"/>
    <property type="match status" value="1"/>
</dbReference>
<evidence type="ECO:0000313" key="4">
    <source>
        <dbReference type="EMBL" id="KAJ3481177.1"/>
    </source>
</evidence>
<dbReference type="GO" id="GO:0006654">
    <property type="term" value="P:phosphatidic acid biosynthetic process"/>
    <property type="evidence" value="ECO:0007669"/>
    <property type="project" value="TreeGrafter"/>
</dbReference>
<dbReference type="Proteomes" id="UP001212997">
    <property type="component" value="Unassembled WGS sequence"/>
</dbReference>
<protein>
    <recommendedName>
        <fullName evidence="3">AB hydrolase-1 domain-containing protein</fullName>
    </recommendedName>
</protein>
<comment type="caution">
    <text evidence="4">The sequence shown here is derived from an EMBL/GenBank/DDBJ whole genome shotgun (WGS) entry which is preliminary data.</text>
</comment>
<evidence type="ECO:0000313" key="5">
    <source>
        <dbReference type="Proteomes" id="UP001212997"/>
    </source>
</evidence>
<dbReference type="PANTHER" id="PTHR42886:SF29">
    <property type="entry name" value="PUMMELIG, ISOFORM A"/>
    <property type="match status" value="1"/>
</dbReference>
<feature type="domain" description="AB hydrolase-1" evidence="3">
    <location>
        <begin position="105"/>
        <end position="237"/>
    </location>
</feature>
<dbReference type="GO" id="GO:0055088">
    <property type="term" value="P:lipid homeostasis"/>
    <property type="evidence" value="ECO:0007669"/>
    <property type="project" value="TreeGrafter"/>
</dbReference>
<dbReference type="InterPro" id="IPR000073">
    <property type="entry name" value="AB_hydrolase_1"/>
</dbReference>
<dbReference type="SUPFAM" id="SSF53474">
    <property type="entry name" value="alpha/beta-Hydrolases"/>
    <property type="match status" value="1"/>
</dbReference>
<sequence length="377" mass="41403">MTSATVASLPDPIPLPPPRDIPSTFVASLRSWWSAGEKESAASEERLLRKLNYFRSSASPPPSPDDNASVVAHSTRVELSDPKQYINTFTISATSPSSKAPPPAVVLHGYGAGLGFFFQNFPALGRWAGTRGTSVYALDWLGMGRSARIPFRVKAKREDISGRVAEAEAFFVDSLEEWRQKMGLEKMTLIGHSLGGYLSVVYALKYPTRVSKIILLSPAGVPRGPEETTEYSREVADSQVSGSGSSSSDSSDHAEHASKNQVDALRQGQREERRKESKTRRLFTYALGGRLQSFPGREVLVVLGPMLVGKYSSRRFIGLSLEDTKAMHEYILNITLAKGSGEYCICESCYSLFTLTPLRISLLGMLGRTSIRSRLRE</sequence>
<dbReference type="GO" id="GO:0005743">
    <property type="term" value="C:mitochondrial inner membrane"/>
    <property type="evidence" value="ECO:0007669"/>
    <property type="project" value="TreeGrafter"/>
</dbReference>
<comment type="similarity">
    <text evidence="1">Belongs to the peptidase S33 family. ABHD4/ABHD5 subfamily.</text>
</comment>
<reference evidence="4" key="1">
    <citation type="submission" date="2022-07" db="EMBL/GenBank/DDBJ databases">
        <title>Genome Sequence of Physisporinus lineatus.</title>
        <authorList>
            <person name="Buettner E."/>
        </authorList>
    </citation>
    <scope>NUCLEOTIDE SEQUENCE</scope>
    <source>
        <strain evidence="4">VT162</strain>
    </source>
</reference>
<feature type="region of interest" description="Disordered" evidence="2">
    <location>
        <begin position="222"/>
        <end position="277"/>
    </location>
</feature>
<accession>A0AAD5V337</accession>
<keyword evidence="5" id="KW-1185">Reference proteome</keyword>
<dbReference type="Gene3D" id="3.40.50.1820">
    <property type="entry name" value="alpha/beta hydrolase"/>
    <property type="match status" value="1"/>
</dbReference>
<evidence type="ECO:0000259" key="3">
    <source>
        <dbReference type="Pfam" id="PF00561"/>
    </source>
</evidence>
<dbReference type="GO" id="GO:0035965">
    <property type="term" value="P:cardiolipin acyl-chain remodeling"/>
    <property type="evidence" value="ECO:0007669"/>
    <property type="project" value="TreeGrafter"/>
</dbReference>
<feature type="region of interest" description="Disordered" evidence="2">
    <location>
        <begin position="1"/>
        <end position="20"/>
    </location>
</feature>
<evidence type="ECO:0000256" key="2">
    <source>
        <dbReference type="SAM" id="MobiDB-lite"/>
    </source>
</evidence>
<dbReference type="EMBL" id="JANAWD010000335">
    <property type="protein sequence ID" value="KAJ3481177.1"/>
    <property type="molecule type" value="Genomic_DNA"/>
</dbReference>
<proteinExistence type="inferred from homology"/>
<feature type="compositionally biased region" description="Pro residues" evidence="2">
    <location>
        <begin position="11"/>
        <end position="20"/>
    </location>
</feature>
<feature type="compositionally biased region" description="Basic and acidic residues" evidence="2">
    <location>
        <begin position="224"/>
        <end position="236"/>
    </location>
</feature>
<dbReference type="Pfam" id="PF00561">
    <property type="entry name" value="Abhydrolase_1"/>
    <property type="match status" value="1"/>
</dbReference>
<dbReference type="GO" id="GO:0004623">
    <property type="term" value="F:phospholipase A2 activity"/>
    <property type="evidence" value="ECO:0007669"/>
    <property type="project" value="TreeGrafter"/>
</dbReference>